<name>A0A7X8SHU8_9BACT</name>
<organism evidence="1 2">
    <name type="scientific">Flammeovirga agarivorans</name>
    <dbReference type="NCBI Taxonomy" id="2726742"/>
    <lineage>
        <taxon>Bacteria</taxon>
        <taxon>Pseudomonadati</taxon>
        <taxon>Bacteroidota</taxon>
        <taxon>Cytophagia</taxon>
        <taxon>Cytophagales</taxon>
        <taxon>Flammeovirgaceae</taxon>
        <taxon>Flammeovirga</taxon>
    </lineage>
</organism>
<dbReference type="Proteomes" id="UP000585050">
    <property type="component" value="Unassembled WGS sequence"/>
</dbReference>
<dbReference type="AlphaFoldDB" id="A0A7X8SHU8"/>
<sequence>MTAITRSFILLCLIVNCSCGFDPNEFNDIGLEPLEEKYFAFPLMKGDIYLEDLLPPSSQSRVDKSNVPWVLEFKTWWTEAEKENQPALLTGSDILSGELFFLTPETTLPELFTQIDHTGEYLVPITVSNQLFEVNEVHVKEGHFTITIKNNNTANSRFRLELLHINSGDTTVQNFTSSLFTANETKDVTLNFNNNAINNSGGTSTQLRLSNRSVNTSEIISFQIPDPTSIDYTIDVISHINFTPVVDINLKLPVPKQVLPIDIFDTTLEEGEVVLSAFEYQLITYSTFGIDVLAGNIETYAVSSIDSTEHPLEFTKTTIGRSSTHGEEFIDTLFTQQKVGIFNKKPNKISIQGQMSFEMNRGEIYFIDENSYLKTNSFFRVPFLLGLKDVAFSEIIVFDEQYQESISFLDSAILSLEFENHFPMDGYLSIYTLDDTVDYTPYQIDISQESGNNTLNFMKAPSLDSISVNNTGGHVKTKIRITGEDAQKIISSNFVEIKGTFSTPGFQVVPFFPEQKINISAGLSATVKIDPNEF</sequence>
<keyword evidence="2" id="KW-1185">Reference proteome</keyword>
<gene>
    <name evidence="1" type="ORF">HGP29_04920</name>
</gene>
<comment type="caution">
    <text evidence="1">The sequence shown here is derived from an EMBL/GenBank/DDBJ whole genome shotgun (WGS) entry which is preliminary data.</text>
</comment>
<evidence type="ECO:0000313" key="1">
    <source>
        <dbReference type="EMBL" id="NLR90534.1"/>
    </source>
</evidence>
<dbReference type="RefSeq" id="WP_168881260.1">
    <property type="nucleotide sequence ID" value="NZ_JABAIL010000002.1"/>
</dbReference>
<evidence type="ECO:0000313" key="2">
    <source>
        <dbReference type="Proteomes" id="UP000585050"/>
    </source>
</evidence>
<dbReference type="EMBL" id="JABAIL010000002">
    <property type="protein sequence ID" value="NLR90534.1"/>
    <property type="molecule type" value="Genomic_DNA"/>
</dbReference>
<accession>A0A7X8SHU8</accession>
<reference evidence="1 2" key="1">
    <citation type="submission" date="2020-04" db="EMBL/GenBank/DDBJ databases">
        <title>Flammeovirga sp. SR4, a novel species isolated from seawater.</title>
        <authorList>
            <person name="Wang X."/>
        </authorList>
    </citation>
    <scope>NUCLEOTIDE SEQUENCE [LARGE SCALE GENOMIC DNA]</scope>
    <source>
        <strain evidence="1 2">SR4</strain>
    </source>
</reference>
<protein>
    <submittedName>
        <fullName evidence="1">Uncharacterized protein</fullName>
    </submittedName>
</protein>
<proteinExistence type="predicted"/>